<dbReference type="Gene3D" id="1.10.3300.10">
    <property type="entry name" value="Jann2411-like domain"/>
    <property type="match status" value="1"/>
</dbReference>
<feature type="domain" description="Zinc finger CGNR" evidence="1">
    <location>
        <begin position="169"/>
        <end position="213"/>
    </location>
</feature>
<protein>
    <recommendedName>
        <fullName evidence="1">Zinc finger CGNR domain-containing protein</fullName>
    </recommendedName>
</protein>
<dbReference type="PANTHER" id="PTHR35525">
    <property type="entry name" value="BLL6575 PROTEIN"/>
    <property type="match status" value="1"/>
</dbReference>
<comment type="caution">
    <text evidence="2">The sequence shown here is derived from an EMBL/GenBank/DDBJ whole genome shotgun (WGS) entry which is preliminary data.</text>
</comment>
<dbReference type="RefSeq" id="WP_189092171.1">
    <property type="nucleotide sequence ID" value="NZ_BMQL01000030.1"/>
</dbReference>
<name>A0A918CGM9_9DEIO</name>
<keyword evidence="3" id="KW-1185">Reference proteome</keyword>
<dbReference type="InterPro" id="IPR023286">
    <property type="entry name" value="ABATE_dom_sf"/>
</dbReference>
<dbReference type="InterPro" id="IPR021005">
    <property type="entry name" value="Znf_CGNR"/>
</dbReference>
<organism evidence="2 3">
    <name type="scientific">Deinococcus ruber</name>
    <dbReference type="NCBI Taxonomy" id="1848197"/>
    <lineage>
        <taxon>Bacteria</taxon>
        <taxon>Thermotogati</taxon>
        <taxon>Deinococcota</taxon>
        <taxon>Deinococci</taxon>
        <taxon>Deinococcales</taxon>
        <taxon>Deinococcaceae</taxon>
        <taxon>Deinococcus</taxon>
    </lineage>
</organism>
<evidence type="ECO:0000259" key="1">
    <source>
        <dbReference type="Pfam" id="PF11706"/>
    </source>
</evidence>
<dbReference type="Pfam" id="PF07336">
    <property type="entry name" value="ABATE"/>
    <property type="match status" value="1"/>
</dbReference>
<reference evidence="2" key="1">
    <citation type="journal article" date="2014" name="Int. J. Syst. Evol. Microbiol.">
        <title>Complete genome sequence of Corynebacterium casei LMG S-19264T (=DSM 44701T), isolated from a smear-ripened cheese.</title>
        <authorList>
            <consortium name="US DOE Joint Genome Institute (JGI-PGF)"/>
            <person name="Walter F."/>
            <person name="Albersmeier A."/>
            <person name="Kalinowski J."/>
            <person name="Ruckert C."/>
        </authorList>
    </citation>
    <scope>NUCLEOTIDE SEQUENCE</scope>
    <source>
        <strain evidence="2">JCM 31311</strain>
    </source>
</reference>
<evidence type="ECO:0000313" key="3">
    <source>
        <dbReference type="Proteomes" id="UP000603865"/>
    </source>
</evidence>
<dbReference type="Pfam" id="PF11706">
    <property type="entry name" value="zf-CGNR"/>
    <property type="match status" value="1"/>
</dbReference>
<gene>
    <name evidence="2" type="ORF">GCM10008957_38930</name>
</gene>
<dbReference type="SUPFAM" id="SSF160904">
    <property type="entry name" value="Jann2411-like"/>
    <property type="match status" value="1"/>
</dbReference>
<dbReference type="Proteomes" id="UP000603865">
    <property type="component" value="Unassembled WGS sequence"/>
</dbReference>
<dbReference type="EMBL" id="BMQL01000030">
    <property type="protein sequence ID" value="GGR23200.1"/>
    <property type="molecule type" value="Genomic_DNA"/>
</dbReference>
<reference evidence="2" key="2">
    <citation type="submission" date="2020-09" db="EMBL/GenBank/DDBJ databases">
        <authorList>
            <person name="Sun Q."/>
            <person name="Ohkuma M."/>
        </authorList>
    </citation>
    <scope>NUCLEOTIDE SEQUENCE</scope>
    <source>
        <strain evidence="2">JCM 31311</strain>
    </source>
</reference>
<evidence type="ECO:0000313" key="2">
    <source>
        <dbReference type="EMBL" id="GGR23200.1"/>
    </source>
</evidence>
<proteinExistence type="predicted"/>
<dbReference type="AlphaFoldDB" id="A0A918CGM9"/>
<sequence>MPQQKLNKQSLGQGQDPTFPRLLGERLCLDFVNSIEGRAGPQPHDFLENYEALVHWGMHASLLSKEEERALLQLAQQQPEQAEATWAMALRVRDTLYSIFVALARGEHPTPAALRALQQAYLKVMSHAELTPSSAGFTWTWKSTLTLDRMLWPVVQSAVDLLASTVVARVRECPGCGDCGWLFVDISKAGKRQWCSMEGCGSRAKMRRLYQRQHRQNARG</sequence>
<dbReference type="PANTHER" id="PTHR35525:SF3">
    <property type="entry name" value="BLL6575 PROTEIN"/>
    <property type="match status" value="1"/>
</dbReference>
<accession>A0A918CGM9</accession>
<dbReference type="InterPro" id="IPR010852">
    <property type="entry name" value="ABATE"/>
</dbReference>